<keyword evidence="2" id="KW-1185">Reference proteome</keyword>
<evidence type="ECO:0000313" key="2">
    <source>
        <dbReference type="Proteomes" id="UP000438476"/>
    </source>
</evidence>
<dbReference type="OrthoDB" id="338237at2"/>
<proteinExistence type="predicted"/>
<dbReference type="PANTHER" id="PTHR36922">
    <property type="entry name" value="BLL2446 PROTEIN"/>
    <property type="match status" value="1"/>
</dbReference>
<dbReference type="PANTHER" id="PTHR36922:SF1">
    <property type="entry name" value="DUF1993 DOMAIN-CONTAINING PROTEIN"/>
    <property type="match status" value="1"/>
</dbReference>
<dbReference type="SUPFAM" id="SSF109854">
    <property type="entry name" value="DinB/YfiT-like putative metalloenzymes"/>
    <property type="match status" value="1"/>
</dbReference>
<dbReference type="Pfam" id="PF09351">
    <property type="entry name" value="DUF1993"/>
    <property type="match status" value="1"/>
</dbReference>
<dbReference type="RefSeq" id="WP_160736710.1">
    <property type="nucleotide sequence ID" value="NZ_WTYT01000004.1"/>
</dbReference>
<accession>A0A6I4T5W2</accession>
<name>A0A6I4T5W2_9SPHN</name>
<dbReference type="Proteomes" id="UP000438476">
    <property type="component" value="Unassembled WGS sequence"/>
</dbReference>
<comment type="caution">
    <text evidence="1">The sequence shown here is derived from an EMBL/GenBank/DDBJ whole genome shotgun (WGS) entry which is preliminary data.</text>
</comment>
<protein>
    <submittedName>
        <fullName evidence="1">DUF1993 family protein</fullName>
    </submittedName>
</protein>
<dbReference type="AlphaFoldDB" id="A0A6I4T5W2"/>
<sequence>MPISLHAALVPSWLQILGSLNTLIDKAEASDFTEEAIVQQRLIDDMLPFAYQVKSAVVHSQGAIEGVRKAVFSPDMTPPPASFAAMRNQISGAIHFLQNVDEAEMEGFIGAPMRFEIGEKRIDFTAENFLLSFSQPNFYFHATTAYDVLRMIGVPVGKLDYLGALRIVG</sequence>
<evidence type="ECO:0000313" key="1">
    <source>
        <dbReference type="EMBL" id="MXO66286.1"/>
    </source>
</evidence>
<dbReference type="InterPro" id="IPR034660">
    <property type="entry name" value="DinB/YfiT-like"/>
</dbReference>
<reference evidence="1 2" key="1">
    <citation type="submission" date="2019-12" db="EMBL/GenBank/DDBJ databases">
        <title>Genomic-based taxomic classification of the family Erythrobacteraceae.</title>
        <authorList>
            <person name="Xu L."/>
        </authorList>
    </citation>
    <scope>NUCLEOTIDE SEQUENCE [LARGE SCALE GENOMIC DNA]</scope>
    <source>
        <strain evidence="1 2">LMG 29518</strain>
    </source>
</reference>
<dbReference type="InterPro" id="IPR018531">
    <property type="entry name" value="DUF1993"/>
</dbReference>
<organism evidence="1 2">
    <name type="scientific">Altericroceibacterium endophyticum</name>
    <dbReference type="NCBI Taxonomy" id="1808508"/>
    <lineage>
        <taxon>Bacteria</taxon>
        <taxon>Pseudomonadati</taxon>
        <taxon>Pseudomonadota</taxon>
        <taxon>Alphaproteobacteria</taxon>
        <taxon>Sphingomonadales</taxon>
        <taxon>Erythrobacteraceae</taxon>
        <taxon>Altericroceibacterium</taxon>
    </lineage>
</organism>
<gene>
    <name evidence="1" type="ORF">GRI91_11010</name>
</gene>
<dbReference type="EMBL" id="WTYT01000004">
    <property type="protein sequence ID" value="MXO66286.1"/>
    <property type="molecule type" value="Genomic_DNA"/>
</dbReference>
<dbReference type="Gene3D" id="1.20.120.450">
    <property type="entry name" value="dinb family like domain"/>
    <property type="match status" value="1"/>
</dbReference>